<protein>
    <recommendedName>
        <fullName evidence="2">receptor protein-tyrosine kinase</fullName>
        <ecNumber evidence="2">2.7.10.1</ecNumber>
    </recommendedName>
</protein>
<keyword evidence="13" id="KW-1015">Disulfide bond</keyword>
<dbReference type="GO" id="GO:0005524">
    <property type="term" value="F:ATP binding"/>
    <property type="evidence" value="ECO:0007669"/>
    <property type="project" value="UniProtKB-KW"/>
</dbReference>
<dbReference type="CDD" id="cd06263">
    <property type="entry name" value="MAM"/>
    <property type="match status" value="1"/>
</dbReference>
<evidence type="ECO:0000256" key="5">
    <source>
        <dbReference type="ARBA" id="ARBA00022692"/>
    </source>
</evidence>
<evidence type="ECO:0000256" key="14">
    <source>
        <dbReference type="ARBA" id="ARBA00023170"/>
    </source>
</evidence>
<evidence type="ECO:0000256" key="12">
    <source>
        <dbReference type="ARBA" id="ARBA00023137"/>
    </source>
</evidence>
<evidence type="ECO:0000259" key="17">
    <source>
        <dbReference type="PROSITE" id="PS50060"/>
    </source>
</evidence>
<dbReference type="AlphaFoldDB" id="A0A060WNR8"/>
<evidence type="ECO:0000256" key="10">
    <source>
        <dbReference type="ARBA" id="ARBA00022989"/>
    </source>
</evidence>
<feature type="transmembrane region" description="Helical" evidence="16">
    <location>
        <begin position="547"/>
        <end position="572"/>
    </location>
</feature>
<dbReference type="PROSITE" id="PS50060">
    <property type="entry name" value="MAM_2"/>
    <property type="match status" value="1"/>
</dbReference>
<reference evidence="18 19" key="1">
    <citation type="journal article" date="2014" name="Nat. Commun.">
        <title>The rainbow trout genome provides novel insights into evolution after whole-genome duplication in vertebrates.</title>
        <authorList>
            <person name="Berthelot C."/>
            <person name="Brunet F."/>
            <person name="Chalopin D."/>
            <person name="Juanchich A."/>
            <person name="Bernard M."/>
            <person name="Noel B."/>
            <person name="Bento P."/>
            <person name="Da Silva C."/>
            <person name="Labadie K."/>
            <person name="Alberti A."/>
            <person name="Aury J.M."/>
            <person name="Louis A."/>
            <person name="Dehais P."/>
            <person name="Bardou P."/>
            <person name="Montfort J."/>
            <person name="Klopp C."/>
            <person name="Cabau C."/>
            <person name="Gaspin C."/>
            <person name="Thorgaard G.H."/>
            <person name="Boussaha M."/>
            <person name="Quillet E."/>
            <person name="Guyomard R."/>
            <person name="Galiana D."/>
            <person name="Bobe J."/>
            <person name="Volff J.N."/>
            <person name="Genet C."/>
            <person name="Wincker P."/>
            <person name="Jaillon O."/>
            <person name="Roest Crollius H."/>
            <person name="Guiguen Y."/>
        </authorList>
    </citation>
    <scope>NUCLEOTIDE SEQUENCE [LARGE SCALE GENOMIC DNA]</scope>
</reference>
<evidence type="ECO:0000256" key="3">
    <source>
        <dbReference type="ARBA" id="ARBA00022475"/>
    </source>
</evidence>
<proteinExistence type="predicted"/>
<dbReference type="SMART" id="SM00137">
    <property type="entry name" value="MAM"/>
    <property type="match status" value="1"/>
</dbReference>
<dbReference type="PANTHER" id="PTHR31535:SF3">
    <property type="entry name" value="REGULATORY PROTEIN ZESTE"/>
    <property type="match status" value="1"/>
</dbReference>
<dbReference type="InterPro" id="IPR000998">
    <property type="entry name" value="MAM_dom"/>
</dbReference>
<sequence>MRTERLFSSELYQSCPFEWCKIMSVFTPLSVAVIVSPQGHFLFLAVRGNSSSIKASVRSSSFPRPVSTIACQLHFSLYLYGEFNGTVLLSLEDNSTVASPLVWERSGQWKDNWQDITLQLPALLNGFHLKVKALWGPGSNADIALDDIALGAACFDTGSPPYFHDVLPHNYYLSPEAFVFLHKSVSLMTWWFTSCGASGPRGPTQAQCDSAYRNTNVSVTVGKEGPFKGVQTWRVPATNRYMISAYGAAGGKGAKNHNKRSHGVFISAIFPLEKGDIVYILVGHQGEDACPGRNPLTQKICLGESSVIEDEFTGDDWAGGGGGGGGATYIYNMEGGVLVPLLIAAGGGGKAYLEDPESSLDQIPLEQYENDTVTASSNGKTGAAGGGGGWKDSSSHLWAGKSLLEGAEGGSSCPQALSKLSWATFGGFGGGGGACTAGGGGGGYRGGDAALTDDITAGGQDGISFVHPMGEIFLQPLAAMESHGECEIKVQLNCSHCQTQSCKRDEDTRLILCLCHNEEVLASDNVTCTGNFSPQGLTPKGQLSLSLILAVVASIVVTGIVLTCASLTIIYYRKKNQLHAVRLRLQSPEYKLSKIRSSTIMTDYNPNYCFAGKAASLSELKEVPRKNITLLR</sequence>
<evidence type="ECO:0000256" key="2">
    <source>
        <dbReference type="ARBA" id="ARBA00011902"/>
    </source>
</evidence>
<keyword evidence="5 16" id="KW-0812">Transmembrane</keyword>
<dbReference type="GO" id="GO:0005886">
    <property type="term" value="C:plasma membrane"/>
    <property type="evidence" value="ECO:0007669"/>
    <property type="project" value="UniProtKB-SubCell"/>
</dbReference>
<evidence type="ECO:0000256" key="16">
    <source>
        <dbReference type="SAM" id="Phobius"/>
    </source>
</evidence>
<accession>A0A060WNR8</accession>
<dbReference type="GO" id="GO:0004714">
    <property type="term" value="F:transmembrane receptor protein tyrosine kinase activity"/>
    <property type="evidence" value="ECO:0007669"/>
    <property type="project" value="UniProtKB-EC"/>
</dbReference>
<dbReference type="Pfam" id="PF00629">
    <property type="entry name" value="MAM"/>
    <property type="match status" value="1"/>
</dbReference>
<organism evidence="18 19">
    <name type="scientific">Oncorhynchus mykiss</name>
    <name type="common">Rainbow trout</name>
    <name type="synonym">Salmo gairdneri</name>
    <dbReference type="NCBI Taxonomy" id="8022"/>
    <lineage>
        <taxon>Eukaryota</taxon>
        <taxon>Metazoa</taxon>
        <taxon>Chordata</taxon>
        <taxon>Craniata</taxon>
        <taxon>Vertebrata</taxon>
        <taxon>Euteleostomi</taxon>
        <taxon>Actinopterygii</taxon>
        <taxon>Neopterygii</taxon>
        <taxon>Teleostei</taxon>
        <taxon>Protacanthopterygii</taxon>
        <taxon>Salmoniformes</taxon>
        <taxon>Salmonidae</taxon>
        <taxon>Salmoninae</taxon>
        <taxon>Oncorhynchus</taxon>
    </lineage>
</organism>
<evidence type="ECO:0000256" key="15">
    <source>
        <dbReference type="ARBA" id="ARBA00023180"/>
    </source>
</evidence>
<keyword evidence="3" id="KW-1003">Cell membrane</keyword>
<keyword evidence="8" id="KW-0418">Kinase</keyword>
<keyword evidence="6" id="KW-0732">Signal</keyword>
<dbReference type="InterPro" id="IPR013320">
    <property type="entry name" value="ConA-like_dom_sf"/>
</dbReference>
<keyword evidence="14" id="KW-0675">Receptor</keyword>
<dbReference type="PaxDb" id="8022-A0A060WNR8"/>
<keyword evidence="7" id="KW-0547">Nucleotide-binding</keyword>
<evidence type="ECO:0000256" key="13">
    <source>
        <dbReference type="ARBA" id="ARBA00023157"/>
    </source>
</evidence>
<dbReference type="Gene3D" id="2.60.120.200">
    <property type="match status" value="1"/>
</dbReference>
<evidence type="ECO:0000256" key="8">
    <source>
        <dbReference type="ARBA" id="ARBA00022777"/>
    </source>
</evidence>
<dbReference type="Proteomes" id="UP000193380">
    <property type="component" value="Chromosome 29"/>
</dbReference>
<keyword evidence="4" id="KW-0808">Transferase</keyword>
<evidence type="ECO:0000256" key="7">
    <source>
        <dbReference type="ARBA" id="ARBA00022741"/>
    </source>
</evidence>
<dbReference type="Pfam" id="PF12810">
    <property type="entry name" value="ALK_LTK_GRD"/>
    <property type="match status" value="1"/>
</dbReference>
<keyword evidence="9" id="KW-0067">ATP-binding</keyword>
<feature type="domain" description="MAM" evidence="17">
    <location>
        <begin position="17"/>
        <end position="156"/>
    </location>
</feature>
<keyword evidence="15" id="KW-0325">Glycoprotein</keyword>
<dbReference type="InterPro" id="IPR055163">
    <property type="entry name" value="ALK/LTK-like_GRD"/>
</dbReference>
<keyword evidence="12" id="KW-0829">Tyrosine-protein kinase</keyword>
<evidence type="ECO:0000256" key="1">
    <source>
        <dbReference type="ARBA" id="ARBA00004251"/>
    </source>
</evidence>
<dbReference type="PANTHER" id="PTHR31535">
    <property type="match status" value="1"/>
</dbReference>
<comment type="subcellular location">
    <subcellularLocation>
        <location evidence="1">Cell membrane</location>
        <topology evidence="1">Single-pass type I membrane protein</topology>
    </subcellularLocation>
</comment>
<dbReference type="EC" id="2.7.10.1" evidence="2"/>
<evidence type="ECO:0000256" key="4">
    <source>
        <dbReference type="ARBA" id="ARBA00022679"/>
    </source>
</evidence>
<evidence type="ECO:0000256" key="9">
    <source>
        <dbReference type="ARBA" id="ARBA00022840"/>
    </source>
</evidence>
<gene>
    <name evidence="18" type="ORF">GSONMT00042187001</name>
</gene>
<name>A0A060WNR8_ONCMY</name>
<evidence type="ECO:0000256" key="11">
    <source>
        <dbReference type="ARBA" id="ARBA00023136"/>
    </source>
</evidence>
<keyword evidence="10 16" id="KW-1133">Transmembrane helix</keyword>
<dbReference type="SUPFAM" id="SSF49899">
    <property type="entry name" value="Concanavalin A-like lectins/glucanases"/>
    <property type="match status" value="1"/>
</dbReference>
<keyword evidence="11 16" id="KW-0472">Membrane</keyword>
<dbReference type="EMBL" id="FR904638">
    <property type="protein sequence ID" value="CDQ68697.1"/>
    <property type="molecule type" value="Genomic_DNA"/>
</dbReference>
<dbReference type="STRING" id="8022.A0A060WNR8"/>
<evidence type="ECO:0000313" key="19">
    <source>
        <dbReference type="Proteomes" id="UP000193380"/>
    </source>
</evidence>
<evidence type="ECO:0000313" key="18">
    <source>
        <dbReference type="EMBL" id="CDQ68697.1"/>
    </source>
</evidence>
<evidence type="ECO:0000256" key="6">
    <source>
        <dbReference type="ARBA" id="ARBA00022729"/>
    </source>
</evidence>